<reference evidence="9" key="2">
    <citation type="submission" date="2025-09" db="UniProtKB">
        <authorList>
            <consortium name="Ensembl"/>
        </authorList>
    </citation>
    <scope>IDENTIFICATION</scope>
</reference>
<keyword evidence="4" id="KW-0540">Nuclease</keyword>
<name>A0A8C5MCA4_9ANUR</name>
<evidence type="ECO:0000256" key="6">
    <source>
        <dbReference type="ARBA" id="ARBA00022801"/>
    </source>
</evidence>
<keyword evidence="5" id="KW-0479">Metal-binding</keyword>
<dbReference type="OrthoDB" id="1912480at2759"/>
<protein>
    <recommendedName>
        <fullName evidence="8">DDE Tnp4 domain-containing protein</fullName>
    </recommendedName>
</protein>
<dbReference type="Ensembl" id="ENSLLET00000012465.1">
    <property type="protein sequence ID" value="ENSLLEP00000011988.1"/>
    <property type="gene ID" value="ENSLLEG00000007634.1"/>
</dbReference>
<evidence type="ECO:0000256" key="3">
    <source>
        <dbReference type="ARBA" id="ARBA00006958"/>
    </source>
</evidence>
<dbReference type="AlphaFoldDB" id="A0A8C5MCA4"/>
<dbReference type="GO" id="GO:0004518">
    <property type="term" value="F:nuclease activity"/>
    <property type="evidence" value="ECO:0007669"/>
    <property type="project" value="UniProtKB-KW"/>
</dbReference>
<dbReference type="Proteomes" id="UP000694569">
    <property type="component" value="Unplaced"/>
</dbReference>
<keyword evidence="6" id="KW-0378">Hydrolase</keyword>
<dbReference type="PANTHER" id="PTHR22930">
    <property type="match status" value="1"/>
</dbReference>
<dbReference type="PANTHER" id="PTHR22930:SF85">
    <property type="entry name" value="GH03217P-RELATED"/>
    <property type="match status" value="1"/>
</dbReference>
<reference evidence="9" key="1">
    <citation type="submission" date="2025-08" db="UniProtKB">
        <authorList>
            <consortium name="Ensembl"/>
        </authorList>
    </citation>
    <scope>IDENTIFICATION</scope>
</reference>
<dbReference type="Pfam" id="PF13359">
    <property type="entry name" value="DDE_Tnp_4"/>
    <property type="match status" value="1"/>
</dbReference>
<evidence type="ECO:0000313" key="10">
    <source>
        <dbReference type="Proteomes" id="UP000694569"/>
    </source>
</evidence>
<keyword evidence="10" id="KW-1185">Reference proteome</keyword>
<evidence type="ECO:0000256" key="7">
    <source>
        <dbReference type="ARBA" id="ARBA00023242"/>
    </source>
</evidence>
<sequence>MAEDCLMKAAVSAISTVLLGETESHGIYDIAMNEIEMSLNEEHIVSELLLCLQQVEHQPTAATPDYYEETVPHYPDSIFRSNFRMTRTTVELLCEKVAPLMRPANTSTFAHPVPKQILTTLWLLANQESFRGVADRFGLSKGTTHYIIFRILNAIKSLKNDFIKWPSKELCEQNAAIFKERTGFPGVVGAIDGCHIPVKAASSDQDSFINRKGFPSIVLQGVCDANKKFLDTFVDRSGAADYARVLRLSPLGQSLSNPLKARELLDEDFHLLGDSAYDCSSYILIPYEDYGQLTAAQQKYNSVHSTAHCVIETAFDLLKERFRRLKHLNMKRIDQAPLLIETCCILHNLILEVEDDDGDDDASLTNISLLTDNSQECDGANGIAKRRRVMVSLSE</sequence>
<proteinExistence type="inferred from homology"/>
<evidence type="ECO:0000313" key="9">
    <source>
        <dbReference type="Ensembl" id="ENSLLEP00000011988.1"/>
    </source>
</evidence>
<dbReference type="InterPro" id="IPR027806">
    <property type="entry name" value="HARBI1_dom"/>
</dbReference>
<dbReference type="GO" id="GO:0016787">
    <property type="term" value="F:hydrolase activity"/>
    <property type="evidence" value="ECO:0007669"/>
    <property type="project" value="UniProtKB-KW"/>
</dbReference>
<feature type="domain" description="DDE Tnp4" evidence="8">
    <location>
        <begin position="191"/>
        <end position="348"/>
    </location>
</feature>
<dbReference type="GO" id="GO:0046872">
    <property type="term" value="F:metal ion binding"/>
    <property type="evidence" value="ECO:0007669"/>
    <property type="project" value="UniProtKB-KW"/>
</dbReference>
<organism evidence="9 10">
    <name type="scientific">Leptobrachium leishanense</name>
    <name type="common">Leishan spiny toad</name>
    <dbReference type="NCBI Taxonomy" id="445787"/>
    <lineage>
        <taxon>Eukaryota</taxon>
        <taxon>Metazoa</taxon>
        <taxon>Chordata</taxon>
        <taxon>Craniata</taxon>
        <taxon>Vertebrata</taxon>
        <taxon>Euteleostomi</taxon>
        <taxon>Amphibia</taxon>
        <taxon>Batrachia</taxon>
        <taxon>Anura</taxon>
        <taxon>Pelobatoidea</taxon>
        <taxon>Megophryidae</taxon>
        <taxon>Leptobrachium</taxon>
    </lineage>
</organism>
<comment type="similarity">
    <text evidence="3">Belongs to the HARBI1 family.</text>
</comment>
<evidence type="ECO:0000256" key="5">
    <source>
        <dbReference type="ARBA" id="ARBA00022723"/>
    </source>
</evidence>
<evidence type="ECO:0000256" key="2">
    <source>
        <dbReference type="ARBA" id="ARBA00004123"/>
    </source>
</evidence>
<keyword evidence="7" id="KW-0539">Nucleus</keyword>
<evidence type="ECO:0000256" key="1">
    <source>
        <dbReference type="ARBA" id="ARBA00001968"/>
    </source>
</evidence>
<dbReference type="GO" id="GO:0005634">
    <property type="term" value="C:nucleus"/>
    <property type="evidence" value="ECO:0007669"/>
    <property type="project" value="UniProtKB-SubCell"/>
</dbReference>
<evidence type="ECO:0000259" key="8">
    <source>
        <dbReference type="Pfam" id="PF13359"/>
    </source>
</evidence>
<comment type="subcellular location">
    <subcellularLocation>
        <location evidence="2">Nucleus</location>
    </subcellularLocation>
</comment>
<evidence type="ECO:0000256" key="4">
    <source>
        <dbReference type="ARBA" id="ARBA00022722"/>
    </source>
</evidence>
<accession>A0A8C5MCA4</accession>
<dbReference type="InterPro" id="IPR045249">
    <property type="entry name" value="HARBI1-like"/>
</dbReference>
<comment type="cofactor">
    <cofactor evidence="1">
        <name>a divalent metal cation</name>
        <dbReference type="ChEBI" id="CHEBI:60240"/>
    </cofactor>
</comment>
<dbReference type="GeneTree" id="ENSGT00940000164797"/>